<feature type="transmembrane region" description="Helical" evidence="14">
    <location>
        <begin position="358"/>
        <end position="379"/>
    </location>
</feature>
<evidence type="ECO:0000256" key="9">
    <source>
        <dbReference type="ARBA" id="ARBA00023136"/>
    </source>
</evidence>
<feature type="transmembrane region" description="Helical" evidence="14">
    <location>
        <begin position="286"/>
        <end position="307"/>
    </location>
</feature>
<dbReference type="InterPro" id="IPR050125">
    <property type="entry name" value="GPCR_opsins"/>
</dbReference>
<dbReference type="PROSITE" id="PS00237">
    <property type="entry name" value="G_PROTEIN_RECEP_F1_1"/>
    <property type="match status" value="1"/>
</dbReference>
<evidence type="ECO:0000256" key="8">
    <source>
        <dbReference type="ARBA" id="ARBA00023040"/>
    </source>
</evidence>
<keyword evidence="10" id="KW-1015">Disulfide bond</keyword>
<keyword evidence="12" id="KW-0325">Glycoprotein</keyword>
<dbReference type="Ensembl" id="ENSPNAT00000065789.1">
    <property type="protein sequence ID" value="ENSPNAP00000047815.1"/>
    <property type="gene ID" value="ENSPNAG00000019798.2"/>
</dbReference>
<keyword evidence="8 14" id="KW-0297">G-protein coupled receptor</keyword>
<name>A0AAR2J789_PYGNA</name>
<keyword evidence="5 14" id="KW-0681">Retinal protein</keyword>
<dbReference type="InterPro" id="IPR017452">
    <property type="entry name" value="GPCR_Rhodpsn_7TM"/>
</dbReference>
<feature type="transmembrane region" description="Helical" evidence="14">
    <location>
        <begin position="114"/>
        <end position="135"/>
    </location>
</feature>
<evidence type="ECO:0000256" key="11">
    <source>
        <dbReference type="ARBA" id="ARBA00023170"/>
    </source>
</evidence>
<proteinExistence type="inferred from homology"/>
<comment type="subcellular location">
    <subcellularLocation>
        <location evidence="1 14">Membrane</location>
        <topology evidence="1 14">Multi-pass membrane protein</topology>
    </subcellularLocation>
</comment>
<feature type="transmembrane region" description="Helical" evidence="14">
    <location>
        <begin position="41"/>
        <end position="65"/>
    </location>
</feature>
<dbReference type="InterPro" id="IPR001760">
    <property type="entry name" value="Opsin"/>
</dbReference>
<dbReference type="InterPro" id="IPR027430">
    <property type="entry name" value="Retinal_BS"/>
</dbReference>
<reference evidence="16" key="2">
    <citation type="submission" date="2025-08" db="UniProtKB">
        <authorList>
            <consortium name="Ensembl"/>
        </authorList>
    </citation>
    <scope>IDENTIFICATION</scope>
</reference>
<evidence type="ECO:0000256" key="6">
    <source>
        <dbReference type="ARBA" id="ARBA00022989"/>
    </source>
</evidence>
<dbReference type="Gene3D" id="1.20.1070.10">
    <property type="entry name" value="Rhodopsin 7-helix transmembrane proteins"/>
    <property type="match status" value="1"/>
</dbReference>
<feature type="transmembrane region" description="Helical" evidence="14">
    <location>
        <begin position="201"/>
        <end position="228"/>
    </location>
</feature>
<evidence type="ECO:0000256" key="13">
    <source>
        <dbReference type="ARBA" id="ARBA00023224"/>
    </source>
</evidence>
<keyword evidence="11 14" id="KW-0675">Receptor</keyword>
<keyword evidence="7 14" id="KW-0157">Chromophore</keyword>
<feature type="transmembrane region" description="Helical" evidence="14">
    <location>
        <begin position="155"/>
        <end position="175"/>
    </location>
</feature>
<comment type="similarity">
    <text evidence="14">Belongs to the G-protein coupled receptor 1 family. Opsin subfamily.</text>
</comment>
<dbReference type="SUPFAM" id="SSF81321">
    <property type="entry name" value="Family A G protein-coupled receptor-like"/>
    <property type="match status" value="1"/>
</dbReference>
<evidence type="ECO:0000256" key="14">
    <source>
        <dbReference type="RuleBase" id="RU004951"/>
    </source>
</evidence>
<evidence type="ECO:0000313" key="17">
    <source>
        <dbReference type="Proteomes" id="UP001501920"/>
    </source>
</evidence>
<evidence type="ECO:0000256" key="3">
    <source>
        <dbReference type="ARBA" id="ARBA00022606"/>
    </source>
</evidence>
<protein>
    <recommendedName>
        <fullName evidence="15">G-protein coupled receptors family 1 profile domain-containing protein</fullName>
    </recommendedName>
</protein>
<dbReference type="GeneTree" id="ENSGT01150000286935"/>
<dbReference type="FunFam" id="1.20.1070.10:FF:000197">
    <property type="entry name" value="Teleost multiple tissue opsin 2b"/>
    <property type="match status" value="1"/>
</dbReference>
<dbReference type="GO" id="GO:0007601">
    <property type="term" value="P:visual perception"/>
    <property type="evidence" value="ECO:0007669"/>
    <property type="project" value="InterPro"/>
</dbReference>
<dbReference type="Proteomes" id="UP001501920">
    <property type="component" value="Chromosome 8"/>
</dbReference>
<evidence type="ECO:0000313" key="16">
    <source>
        <dbReference type="Ensembl" id="ENSPNAP00000047815.1"/>
    </source>
</evidence>
<evidence type="ECO:0000259" key="15">
    <source>
        <dbReference type="PROSITE" id="PS50262"/>
    </source>
</evidence>
<evidence type="ECO:0000256" key="7">
    <source>
        <dbReference type="ARBA" id="ARBA00022991"/>
    </source>
</evidence>
<dbReference type="Pfam" id="PF00001">
    <property type="entry name" value="7tm_1"/>
    <property type="match status" value="1"/>
</dbReference>
<evidence type="ECO:0000256" key="1">
    <source>
        <dbReference type="ARBA" id="ARBA00004141"/>
    </source>
</evidence>
<comment type="caution">
    <text evidence="14">Lacks conserved residue(s) required for the propagation of feature annotation.</text>
</comment>
<dbReference type="PROSITE" id="PS50262">
    <property type="entry name" value="G_PROTEIN_RECEP_F1_2"/>
    <property type="match status" value="1"/>
</dbReference>
<organism evidence="16 17">
    <name type="scientific">Pygocentrus nattereri</name>
    <name type="common">Red-bellied piranha</name>
    <dbReference type="NCBI Taxonomy" id="42514"/>
    <lineage>
        <taxon>Eukaryota</taxon>
        <taxon>Metazoa</taxon>
        <taxon>Chordata</taxon>
        <taxon>Craniata</taxon>
        <taxon>Vertebrata</taxon>
        <taxon>Euteleostomi</taxon>
        <taxon>Actinopterygii</taxon>
        <taxon>Neopterygii</taxon>
        <taxon>Teleostei</taxon>
        <taxon>Ostariophysi</taxon>
        <taxon>Characiformes</taxon>
        <taxon>Characoidei</taxon>
        <taxon>Pygocentrus</taxon>
    </lineage>
</organism>
<feature type="domain" description="G-protein coupled receptors family 1 profile" evidence="15">
    <location>
        <begin position="56"/>
        <end position="304"/>
    </location>
</feature>
<evidence type="ECO:0000256" key="12">
    <source>
        <dbReference type="ARBA" id="ARBA00023180"/>
    </source>
</evidence>
<evidence type="ECO:0000256" key="2">
    <source>
        <dbReference type="ARBA" id="ARBA00022543"/>
    </source>
</evidence>
<keyword evidence="17" id="KW-1185">Reference proteome</keyword>
<dbReference type="PRINTS" id="PR00237">
    <property type="entry name" value="GPCRRHODOPSN"/>
</dbReference>
<evidence type="ECO:0000256" key="4">
    <source>
        <dbReference type="ARBA" id="ARBA00022692"/>
    </source>
</evidence>
<dbReference type="GO" id="GO:0007602">
    <property type="term" value="P:phototransduction"/>
    <property type="evidence" value="ECO:0007669"/>
    <property type="project" value="UniProtKB-KW"/>
</dbReference>
<dbReference type="PRINTS" id="PR00238">
    <property type="entry name" value="OPSIN"/>
</dbReference>
<sequence length="390" mass="43616">HIVNNVSFISHSAFPHGADGSAEDPLAPPGSSGLSRTGHSVVAVCLGFILFFGCFNNLLVLFVFARFRSLWTPINVVLLNISASDMLVCVFGTPFSFASSLYGRWLLGQHGCEWYGFANSLFGIVSLVSLSVLSYERYVAVLRATKPDTSDFRKAWRCVACTWLYSLVWTLPPFLGWSSYGPEGPGTTCSVQWHQRSTSSISYVVCLFIFCLVLPLFLMVYCYGKILLIIKGVSERVAGSSSQRENHILLMVFTMVSCYLMCWMPYGVVSLMATFGRQGLITPVASVVPSVLAKSSTVINPVIYVLFNNQASGKFYGDTAIIMHKSLNPAINKPNKIHYKMKVLYKFRKKTCQSQLHMCTYFYIVVYLYRVGLVPSFMLNRHSQNFTLLH</sequence>
<feature type="transmembrane region" description="Helical" evidence="14">
    <location>
        <begin position="77"/>
        <end position="102"/>
    </location>
</feature>
<dbReference type="CDD" id="cd15086">
    <property type="entry name" value="7tmA_tmt_opsin"/>
    <property type="match status" value="1"/>
</dbReference>
<dbReference type="GO" id="GO:0009881">
    <property type="term" value="F:photoreceptor activity"/>
    <property type="evidence" value="ECO:0007669"/>
    <property type="project" value="UniProtKB-KW"/>
</dbReference>
<reference evidence="16" key="3">
    <citation type="submission" date="2025-09" db="UniProtKB">
        <authorList>
            <consortium name="Ensembl"/>
        </authorList>
    </citation>
    <scope>IDENTIFICATION</scope>
</reference>
<keyword evidence="2 14" id="KW-0600">Photoreceptor protein</keyword>
<dbReference type="GO" id="GO:0004930">
    <property type="term" value="F:G protein-coupled receptor activity"/>
    <property type="evidence" value="ECO:0007669"/>
    <property type="project" value="UniProtKB-KW"/>
</dbReference>
<dbReference type="AlphaFoldDB" id="A0AAR2J789"/>
<evidence type="ECO:0000256" key="5">
    <source>
        <dbReference type="ARBA" id="ARBA00022925"/>
    </source>
</evidence>
<keyword evidence="6 14" id="KW-1133">Transmembrane helix</keyword>
<keyword evidence="3 14" id="KW-0716">Sensory transduction</keyword>
<feature type="transmembrane region" description="Helical" evidence="14">
    <location>
        <begin position="248"/>
        <end position="266"/>
    </location>
</feature>
<dbReference type="InterPro" id="IPR002962">
    <property type="entry name" value="Peropsin"/>
</dbReference>
<dbReference type="InterPro" id="IPR000276">
    <property type="entry name" value="GPCR_Rhodpsn"/>
</dbReference>
<dbReference type="GO" id="GO:0016020">
    <property type="term" value="C:membrane"/>
    <property type="evidence" value="ECO:0007669"/>
    <property type="project" value="UniProtKB-SubCell"/>
</dbReference>
<dbReference type="PANTHER" id="PTHR24240">
    <property type="entry name" value="OPSIN"/>
    <property type="match status" value="1"/>
</dbReference>
<accession>A0AAR2J789</accession>
<dbReference type="PROSITE" id="PS00238">
    <property type="entry name" value="OPSIN"/>
    <property type="match status" value="1"/>
</dbReference>
<dbReference type="PRINTS" id="PR01244">
    <property type="entry name" value="PEROPSIN"/>
</dbReference>
<keyword evidence="4 14" id="KW-0812">Transmembrane</keyword>
<keyword evidence="13 14" id="KW-0807">Transducer</keyword>
<keyword evidence="9 14" id="KW-0472">Membrane</keyword>
<evidence type="ECO:0000256" key="10">
    <source>
        <dbReference type="ARBA" id="ARBA00023157"/>
    </source>
</evidence>
<reference evidence="16 17" key="1">
    <citation type="submission" date="2020-10" db="EMBL/GenBank/DDBJ databases">
        <title>Pygocentrus nattereri (red-bellied piranha) genome, fPygNat1, primary haplotype.</title>
        <authorList>
            <person name="Myers G."/>
            <person name="Meyer A."/>
            <person name="Karagic N."/>
            <person name="Pippel M."/>
            <person name="Winkler S."/>
            <person name="Tracey A."/>
            <person name="Wood J."/>
            <person name="Formenti G."/>
            <person name="Howe K."/>
            <person name="Fedrigo O."/>
            <person name="Jarvis E.D."/>
        </authorList>
    </citation>
    <scope>NUCLEOTIDE SEQUENCE [LARGE SCALE GENOMIC DNA]</scope>
</reference>